<evidence type="ECO:0000256" key="5">
    <source>
        <dbReference type="ARBA" id="ARBA00022825"/>
    </source>
</evidence>
<evidence type="ECO:0000256" key="6">
    <source>
        <dbReference type="RuleBase" id="RU004296"/>
    </source>
</evidence>
<evidence type="ECO:0000313" key="9">
    <source>
        <dbReference type="EMBL" id="CAL4759258.1"/>
    </source>
</evidence>
<dbReference type="OrthoDB" id="5971206at2759"/>
<dbReference type="GO" id="GO:0008236">
    <property type="term" value="F:serine-type peptidase activity"/>
    <property type="evidence" value="ECO:0007669"/>
    <property type="project" value="UniProtKB-KW"/>
</dbReference>
<evidence type="ECO:0000313" key="10">
    <source>
        <dbReference type="Proteomes" id="UP001152797"/>
    </source>
</evidence>
<evidence type="ECO:0000313" key="7">
    <source>
        <dbReference type="EMBL" id="CAI3971946.1"/>
    </source>
</evidence>
<evidence type="ECO:0000313" key="8">
    <source>
        <dbReference type="EMBL" id="CAL1125321.1"/>
    </source>
</evidence>
<dbReference type="EMBL" id="CAMXCT030000001">
    <property type="protein sequence ID" value="CAL4759258.1"/>
    <property type="molecule type" value="Genomic_DNA"/>
</dbReference>
<dbReference type="PRINTS" id="PR00839">
    <property type="entry name" value="V8PROTEASE"/>
</dbReference>
<dbReference type="EMBL" id="CAMXCT020000001">
    <property type="protein sequence ID" value="CAL1125321.1"/>
    <property type="molecule type" value="Genomic_DNA"/>
</dbReference>
<dbReference type="GO" id="GO:0006508">
    <property type="term" value="P:proteolysis"/>
    <property type="evidence" value="ECO:0007669"/>
    <property type="project" value="UniProtKB-KW"/>
</dbReference>
<reference evidence="7" key="1">
    <citation type="submission" date="2022-10" db="EMBL/GenBank/DDBJ databases">
        <authorList>
            <person name="Chen Y."/>
            <person name="Dougan E. K."/>
            <person name="Chan C."/>
            <person name="Rhodes N."/>
            <person name="Thang M."/>
        </authorList>
    </citation>
    <scope>NUCLEOTIDE SEQUENCE</scope>
</reference>
<dbReference type="InterPro" id="IPR050966">
    <property type="entry name" value="Glutamyl_endopeptidase"/>
</dbReference>
<accession>A0A9P1FDH3</accession>
<dbReference type="AlphaFoldDB" id="A0A9P1FDH3"/>
<dbReference type="InterPro" id="IPR009003">
    <property type="entry name" value="Peptidase_S1_PA"/>
</dbReference>
<protein>
    <recommendedName>
        <fullName evidence="6">Serine protease</fullName>
        <ecNumber evidence="6">3.4.21.-</ecNumber>
    </recommendedName>
</protein>
<dbReference type="Gene3D" id="2.40.10.10">
    <property type="entry name" value="Trypsin-like serine proteases"/>
    <property type="match status" value="1"/>
</dbReference>
<feature type="signal peptide" evidence="6">
    <location>
        <begin position="1"/>
        <end position="22"/>
    </location>
</feature>
<proteinExistence type="inferred from homology"/>
<keyword evidence="5 6" id="KW-0720">Serine protease</keyword>
<keyword evidence="10" id="KW-1185">Reference proteome</keyword>
<gene>
    <name evidence="7" type="ORF">C1SCF055_LOCUS536</name>
</gene>
<feature type="chain" id="PRO_5043082702" description="Serine protease" evidence="6">
    <location>
        <begin position="23"/>
        <end position="529"/>
    </location>
</feature>
<sequence length="529" mass="58360">MFRPAVFTIAVFLCGFVQICNAQRTTSILIQNDSGEDISRVVAEYSRFYGGRAPIRESFDDIADGDNAESLDLRMPRGEPCVRTRLKFRADGNNYHTAWFSLQNRQHIQQVIFKLNGLSGFSAQLTEEADGSRLSAARSTTTFFQGTSKAGDVSKALLDAANNALAANPTFVRWELVTVTGSRGGIIGAKDVTAIIRVLSDDSNGAKQTQKSAGYSAPADGRHSGYIRLINETEDLHDVVVTVSNWRHTQNWSVQNGRPRTLRNLPSVGYGVAAFNPTHPRLRAIGGDSFQLAVPFEITVTGSARDYTVNKHCAVSDDAETIAAHDKGRSGFVSDGQQEVDSGFSWPKARHVDRPELSKEWLDAPIASSDFPDQLQKTVCDEDDRVRTGTGVGWFRSVNGWIDDKDPDYDYGAIILPDETLYQSVRAYFGFQIRTSDDLLGITAHNSGYPTDRDTNAQYFNADPISAVETRRLRYMIDTHGGQSGSPVWRFADGSRYVVGVHTTGDCPNGATRVIRSVFDNWQDWKAEG</sequence>
<dbReference type="SUPFAM" id="SSF50494">
    <property type="entry name" value="Trypsin-like serine proteases"/>
    <property type="match status" value="1"/>
</dbReference>
<reference evidence="8" key="2">
    <citation type="submission" date="2024-04" db="EMBL/GenBank/DDBJ databases">
        <authorList>
            <person name="Chen Y."/>
            <person name="Shah S."/>
            <person name="Dougan E. K."/>
            <person name="Thang M."/>
            <person name="Chan C."/>
        </authorList>
    </citation>
    <scope>NUCLEOTIDE SEQUENCE [LARGE SCALE GENOMIC DNA]</scope>
</reference>
<dbReference type="EMBL" id="CAMXCT010000001">
    <property type="protein sequence ID" value="CAI3971946.1"/>
    <property type="molecule type" value="Genomic_DNA"/>
</dbReference>
<comment type="caution">
    <text evidence="7">The sequence shown here is derived from an EMBL/GenBank/DDBJ whole genome shotgun (WGS) entry which is preliminary data.</text>
</comment>
<dbReference type="PANTHER" id="PTHR15462">
    <property type="entry name" value="SERINE PROTEASE"/>
    <property type="match status" value="1"/>
</dbReference>
<keyword evidence="2 6" id="KW-0645">Protease</keyword>
<keyword evidence="3 6" id="KW-0732">Signal</keyword>
<comment type="similarity">
    <text evidence="1 6">Belongs to the peptidase S1B family.</text>
</comment>
<keyword evidence="4 6" id="KW-0378">Hydrolase</keyword>
<dbReference type="InterPro" id="IPR008256">
    <property type="entry name" value="Peptidase_S1B"/>
</dbReference>
<evidence type="ECO:0000256" key="4">
    <source>
        <dbReference type="ARBA" id="ARBA00022801"/>
    </source>
</evidence>
<evidence type="ECO:0000256" key="3">
    <source>
        <dbReference type="ARBA" id="ARBA00022729"/>
    </source>
</evidence>
<dbReference type="EC" id="3.4.21.-" evidence="6"/>
<keyword evidence="9" id="KW-0482">Metalloprotease</keyword>
<dbReference type="Proteomes" id="UP001152797">
    <property type="component" value="Unassembled WGS sequence"/>
</dbReference>
<evidence type="ECO:0000256" key="1">
    <source>
        <dbReference type="ARBA" id="ARBA00008764"/>
    </source>
</evidence>
<evidence type="ECO:0000256" key="2">
    <source>
        <dbReference type="ARBA" id="ARBA00022670"/>
    </source>
</evidence>
<dbReference type="GO" id="GO:0008237">
    <property type="term" value="F:metallopeptidase activity"/>
    <property type="evidence" value="ECO:0007669"/>
    <property type="project" value="UniProtKB-KW"/>
</dbReference>
<name>A0A9P1FDH3_9DINO</name>
<dbReference type="PANTHER" id="PTHR15462:SF8">
    <property type="entry name" value="SERINE PROTEASE"/>
    <property type="match status" value="1"/>
</dbReference>
<dbReference type="InterPro" id="IPR043504">
    <property type="entry name" value="Peptidase_S1_PA_chymotrypsin"/>
</dbReference>
<organism evidence="7">
    <name type="scientific">Cladocopium goreaui</name>
    <dbReference type="NCBI Taxonomy" id="2562237"/>
    <lineage>
        <taxon>Eukaryota</taxon>
        <taxon>Sar</taxon>
        <taxon>Alveolata</taxon>
        <taxon>Dinophyceae</taxon>
        <taxon>Suessiales</taxon>
        <taxon>Symbiodiniaceae</taxon>
        <taxon>Cladocopium</taxon>
    </lineage>
</organism>